<evidence type="ECO:0000256" key="3">
    <source>
        <dbReference type="PROSITE-ProRule" id="PRU00339"/>
    </source>
</evidence>
<feature type="signal peptide" evidence="4">
    <location>
        <begin position="1"/>
        <end position="22"/>
    </location>
</feature>
<keyword evidence="6" id="KW-1185">Reference proteome</keyword>
<comment type="caution">
    <text evidence="5">The sequence shown here is derived from an EMBL/GenBank/DDBJ whole genome shotgun (WGS) entry which is preliminary data.</text>
</comment>
<accession>A0A6V8MK80</accession>
<dbReference type="InterPro" id="IPR019734">
    <property type="entry name" value="TPR_rpt"/>
</dbReference>
<dbReference type="GO" id="GO:0060090">
    <property type="term" value="F:molecular adaptor activity"/>
    <property type="evidence" value="ECO:0007669"/>
    <property type="project" value="TreeGrafter"/>
</dbReference>
<reference evidence="6" key="1">
    <citation type="submission" date="2020-06" db="EMBL/GenBank/DDBJ databases">
        <title>Draft genomic sequence of Geomonas sp. Red330.</title>
        <authorList>
            <person name="Itoh H."/>
            <person name="Zhenxing X."/>
            <person name="Ushijima N."/>
            <person name="Masuda Y."/>
            <person name="Shiratori Y."/>
            <person name="Senoo K."/>
        </authorList>
    </citation>
    <scope>NUCLEOTIDE SEQUENCE [LARGE SCALE GENOMIC DNA]</scope>
    <source>
        <strain evidence="6">Red330</strain>
    </source>
</reference>
<evidence type="ECO:0000313" key="5">
    <source>
        <dbReference type="EMBL" id="GFO60334.1"/>
    </source>
</evidence>
<dbReference type="PANTHER" id="PTHR45831:SF2">
    <property type="entry name" value="LD24721P"/>
    <property type="match status" value="1"/>
</dbReference>
<dbReference type="InterPro" id="IPR011990">
    <property type="entry name" value="TPR-like_helical_dom_sf"/>
</dbReference>
<dbReference type="InterPro" id="IPR047150">
    <property type="entry name" value="SGT"/>
</dbReference>
<feature type="repeat" description="TPR" evidence="3">
    <location>
        <begin position="40"/>
        <end position="73"/>
    </location>
</feature>
<dbReference type="Pfam" id="PF13424">
    <property type="entry name" value="TPR_12"/>
    <property type="match status" value="1"/>
</dbReference>
<gene>
    <name evidence="5" type="ORF">GMST_26590</name>
</gene>
<protein>
    <submittedName>
        <fullName evidence="5">Uncharacterized protein</fullName>
    </submittedName>
</protein>
<dbReference type="PROSITE" id="PS50293">
    <property type="entry name" value="TPR_REGION"/>
    <property type="match status" value="2"/>
</dbReference>
<dbReference type="Proteomes" id="UP000556026">
    <property type="component" value="Unassembled WGS sequence"/>
</dbReference>
<name>A0A6V8MK80_9BACT</name>
<dbReference type="SUPFAM" id="SSF48452">
    <property type="entry name" value="TPR-like"/>
    <property type="match status" value="1"/>
</dbReference>
<keyword evidence="1" id="KW-0677">Repeat</keyword>
<proteinExistence type="predicted"/>
<organism evidence="5 6">
    <name type="scientific">Geomonas silvestris</name>
    <dbReference type="NCBI Taxonomy" id="2740184"/>
    <lineage>
        <taxon>Bacteria</taxon>
        <taxon>Pseudomonadati</taxon>
        <taxon>Thermodesulfobacteriota</taxon>
        <taxon>Desulfuromonadia</taxon>
        <taxon>Geobacterales</taxon>
        <taxon>Geobacteraceae</taxon>
        <taxon>Geomonas</taxon>
    </lineage>
</organism>
<feature type="repeat" description="TPR" evidence="3">
    <location>
        <begin position="74"/>
        <end position="107"/>
    </location>
</feature>
<dbReference type="SMART" id="SM00028">
    <property type="entry name" value="TPR"/>
    <property type="match status" value="4"/>
</dbReference>
<evidence type="ECO:0000256" key="2">
    <source>
        <dbReference type="ARBA" id="ARBA00022803"/>
    </source>
</evidence>
<dbReference type="PANTHER" id="PTHR45831">
    <property type="entry name" value="LD24721P"/>
    <property type="match status" value="1"/>
</dbReference>
<feature type="chain" id="PRO_5028009875" evidence="4">
    <location>
        <begin position="23"/>
        <end position="188"/>
    </location>
</feature>
<keyword evidence="2 3" id="KW-0802">TPR repeat</keyword>
<dbReference type="EMBL" id="BLXX01000008">
    <property type="protein sequence ID" value="GFO60334.1"/>
    <property type="molecule type" value="Genomic_DNA"/>
</dbReference>
<evidence type="ECO:0000313" key="6">
    <source>
        <dbReference type="Proteomes" id="UP000556026"/>
    </source>
</evidence>
<dbReference type="GO" id="GO:0006620">
    <property type="term" value="P:post-translational protein targeting to endoplasmic reticulum membrane"/>
    <property type="evidence" value="ECO:0007669"/>
    <property type="project" value="TreeGrafter"/>
</dbReference>
<dbReference type="AlphaFoldDB" id="A0A6V8MK80"/>
<keyword evidence="4" id="KW-0732">Signal</keyword>
<dbReference type="GO" id="GO:0016020">
    <property type="term" value="C:membrane"/>
    <property type="evidence" value="ECO:0007669"/>
    <property type="project" value="TreeGrafter"/>
</dbReference>
<evidence type="ECO:0000256" key="1">
    <source>
        <dbReference type="ARBA" id="ARBA00022737"/>
    </source>
</evidence>
<dbReference type="GO" id="GO:0072380">
    <property type="term" value="C:TRC complex"/>
    <property type="evidence" value="ECO:0007669"/>
    <property type="project" value="TreeGrafter"/>
</dbReference>
<feature type="repeat" description="TPR" evidence="3">
    <location>
        <begin position="108"/>
        <end position="141"/>
    </location>
</feature>
<dbReference type="PROSITE" id="PS50005">
    <property type="entry name" value="TPR"/>
    <property type="match status" value="3"/>
</dbReference>
<dbReference type="RefSeq" id="WP_183355159.1">
    <property type="nucleotide sequence ID" value="NZ_BLXX01000008.1"/>
</dbReference>
<dbReference type="Gene3D" id="1.25.40.10">
    <property type="entry name" value="Tetratricopeptide repeat domain"/>
    <property type="match status" value="1"/>
</dbReference>
<evidence type="ECO:0000256" key="4">
    <source>
        <dbReference type="SAM" id="SignalP"/>
    </source>
</evidence>
<sequence length="188" mass="20583">MRHSTCTHLMVLLLAGLAGSVAEEAHPQPPPLDQEEYLDAEDWFISGLALNGAGRYQDAALAFARSLDINPESAATWLNLGTAQALSGDFDQAITHLKKSLQLEPKLALGYSNLAEVYFRVEQYREAAEAYQELLELTPGDSNGHYKLGLCWLYLGEPGKAQGEYLALKLLDPDLAGKLIQAINQRGK</sequence>